<proteinExistence type="inferred from homology"/>
<dbReference type="SUPFAM" id="SSF56300">
    <property type="entry name" value="Metallo-dependent phosphatases"/>
    <property type="match status" value="1"/>
</dbReference>
<keyword evidence="7 12" id="KW-0378">Hydrolase</keyword>
<keyword evidence="5 12" id="KW-0926">Vacuole</keyword>
<keyword evidence="14" id="KW-0732">Signal</keyword>
<evidence type="ECO:0000256" key="7">
    <source>
        <dbReference type="ARBA" id="ARBA00022801"/>
    </source>
</evidence>
<feature type="region of interest" description="Disordered" evidence="13">
    <location>
        <begin position="457"/>
        <end position="518"/>
    </location>
</feature>
<accession>A0AA43QSQ6</accession>
<keyword evidence="11" id="KW-0325">Glycoprotein</keyword>
<protein>
    <recommendedName>
        <fullName evidence="4 12">Endopolyphosphatase</fullName>
        <ecNumber evidence="3 12">3.6.1.10</ecNumber>
    </recommendedName>
</protein>
<dbReference type="AlphaFoldDB" id="A0AA43QSQ6"/>
<keyword evidence="16" id="KW-1185">Reference proteome</keyword>
<dbReference type="PANTHER" id="PTHR10340:SF55">
    <property type="entry name" value="ENDOPOLYPHOSPHATASE"/>
    <property type="match status" value="1"/>
</dbReference>
<dbReference type="GO" id="GO:0000324">
    <property type="term" value="C:fungal-type vacuole"/>
    <property type="evidence" value="ECO:0007669"/>
    <property type="project" value="TreeGrafter"/>
</dbReference>
<dbReference type="EC" id="3.6.1.10" evidence="3 12"/>
<dbReference type="GO" id="GO:0006798">
    <property type="term" value="P:polyphosphate catabolic process"/>
    <property type="evidence" value="ECO:0007669"/>
    <property type="project" value="TreeGrafter"/>
</dbReference>
<feature type="region of interest" description="Disordered" evidence="13">
    <location>
        <begin position="384"/>
        <end position="406"/>
    </location>
</feature>
<keyword evidence="6" id="KW-0812">Transmembrane</keyword>
<dbReference type="Proteomes" id="UP001161017">
    <property type="component" value="Unassembled WGS sequence"/>
</dbReference>
<evidence type="ECO:0000256" key="12">
    <source>
        <dbReference type="PIRNR" id="PIRNR027093"/>
    </source>
</evidence>
<dbReference type="CDD" id="cd00842">
    <property type="entry name" value="MPP_ASMase"/>
    <property type="match status" value="1"/>
</dbReference>
<feature type="chain" id="PRO_5041384196" description="Endopolyphosphatase" evidence="14">
    <location>
        <begin position="19"/>
        <end position="700"/>
    </location>
</feature>
<dbReference type="PIRSF" id="PIRSF027093">
    <property type="entry name" value="EndopolyPtase_N1"/>
    <property type="match status" value="1"/>
</dbReference>
<organism evidence="15 16">
    <name type="scientific">Ramalina farinacea</name>
    <dbReference type="NCBI Taxonomy" id="258253"/>
    <lineage>
        <taxon>Eukaryota</taxon>
        <taxon>Fungi</taxon>
        <taxon>Dikarya</taxon>
        <taxon>Ascomycota</taxon>
        <taxon>Pezizomycotina</taxon>
        <taxon>Lecanoromycetes</taxon>
        <taxon>OSLEUM clade</taxon>
        <taxon>Lecanoromycetidae</taxon>
        <taxon>Lecanorales</taxon>
        <taxon>Lecanorineae</taxon>
        <taxon>Ramalinaceae</taxon>
        <taxon>Ramalina</taxon>
    </lineage>
</organism>
<evidence type="ECO:0000256" key="10">
    <source>
        <dbReference type="ARBA" id="ARBA00023136"/>
    </source>
</evidence>
<comment type="function">
    <text evidence="12">Catalyzes the hydrolysis of inorganic polyphosphate (polyP) chains of many hundreds of phosphate residues into shorter lengths.</text>
</comment>
<evidence type="ECO:0000256" key="5">
    <source>
        <dbReference type="ARBA" id="ARBA00022554"/>
    </source>
</evidence>
<dbReference type="InterPro" id="IPR029052">
    <property type="entry name" value="Metallo-depent_PP-like"/>
</dbReference>
<name>A0AA43QSQ6_9LECA</name>
<dbReference type="InterPro" id="IPR012358">
    <property type="entry name" value="EndopolyPtase_N1"/>
</dbReference>
<keyword evidence="8" id="KW-0735">Signal-anchor</keyword>
<dbReference type="PANTHER" id="PTHR10340">
    <property type="entry name" value="SPHINGOMYELIN PHOSPHODIESTERASE"/>
    <property type="match status" value="1"/>
</dbReference>
<evidence type="ECO:0000256" key="6">
    <source>
        <dbReference type="ARBA" id="ARBA00022692"/>
    </source>
</evidence>
<evidence type="ECO:0000256" key="11">
    <source>
        <dbReference type="ARBA" id="ARBA00023180"/>
    </source>
</evidence>
<comment type="caution">
    <text evidence="15">The sequence shown here is derived from an EMBL/GenBank/DDBJ whole genome shotgun (WGS) entry which is preliminary data.</text>
</comment>
<comment type="subcellular location">
    <subcellularLocation>
        <location evidence="1">Vacuole membrane</location>
        <topology evidence="1">Single-pass type II membrane protein</topology>
    </subcellularLocation>
</comment>
<feature type="region of interest" description="Disordered" evidence="13">
    <location>
        <begin position="633"/>
        <end position="665"/>
    </location>
</feature>
<comment type="similarity">
    <text evidence="2">Belongs to the endopolyphosphatase PPN1 family.</text>
</comment>
<evidence type="ECO:0000256" key="13">
    <source>
        <dbReference type="SAM" id="MobiDB-lite"/>
    </source>
</evidence>
<feature type="signal peptide" evidence="14">
    <location>
        <begin position="1"/>
        <end position="18"/>
    </location>
</feature>
<evidence type="ECO:0000313" key="15">
    <source>
        <dbReference type="EMBL" id="MDI1490496.1"/>
    </source>
</evidence>
<keyword evidence="10 12" id="KW-0472">Membrane</keyword>
<dbReference type="GO" id="GO:0000298">
    <property type="term" value="F:endopolyphosphatase activity"/>
    <property type="evidence" value="ECO:0007669"/>
    <property type="project" value="UniProtKB-EC"/>
</dbReference>
<evidence type="ECO:0000256" key="4">
    <source>
        <dbReference type="ARBA" id="ARBA00014458"/>
    </source>
</evidence>
<feature type="compositionally biased region" description="Basic residues" evidence="13">
    <location>
        <begin position="649"/>
        <end position="663"/>
    </location>
</feature>
<sequence>MRASLLLLGALLAHACESASIQKPLLQGAKEVPKEQAVKAIGKGKEQKRPLHGRFLHITDFHPDAFYKPFSSTSAESACHRDAGPAGVFGAETSDCDSPFTLVNATFQWLNDHLKDQIDFVIWTGDSARHDSDLQIPRTPSEVVDLNEMLITKFTEVWGKSDNIDDQDPTNDFTIPIVPTWGNNDIMPHNIMEAGPSWWTQKFSHVWRKFIPEEQRHGFERGGWFFVEVIPRKLAVFSLNTLYFFDSNTAVDGCADKSEPGYEHFEWLRIQLQFLRERGMKAIMMGHVPPARTDSKISWDETCWQKYTLWMQQYRDVVVGSLYGHMNIDHFMLQDFDDITKKTAHGNTFEEDAISRQSLMGEGMTIQSTAEYLDELRAGWASIPDAPKSMLQSPEPTSRKKKSREEQYLEKIGGAWAERYAASLVTASIVPNYFPTFRVIEYNLTGLETVKSPADEEDIVDEQSESAGPMIQSDLDVQEHEYESNKKHKKKKGKKKHPKDPKFKVPLPPSKSSPPGPAYSPQTFTWLSYAHYYANLTRINNDFHAIFDLQQMADDDYTVTKHKWREGRHKDKIPKTPHEGILPFEFEVEYDTKNDSIYSMQDLTVRSWVNLASRIGNYRPYWPLEDVDVDQDEKYCGGNSDTRSDRSNKKDKKKEKKRRKKEEHRRIRELWSTFFRRAYVGTRELDDDLHDDFANESGKP</sequence>
<dbReference type="InterPro" id="IPR041805">
    <property type="entry name" value="ASMase/PPN1_MPP"/>
</dbReference>
<dbReference type="GO" id="GO:0005774">
    <property type="term" value="C:vacuolar membrane"/>
    <property type="evidence" value="ECO:0007669"/>
    <property type="project" value="UniProtKB-SubCell"/>
</dbReference>
<evidence type="ECO:0000256" key="2">
    <source>
        <dbReference type="ARBA" id="ARBA00010399"/>
    </source>
</evidence>
<evidence type="ECO:0000256" key="3">
    <source>
        <dbReference type="ARBA" id="ARBA00012459"/>
    </source>
</evidence>
<evidence type="ECO:0000256" key="8">
    <source>
        <dbReference type="ARBA" id="ARBA00022968"/>
    </source>
</evidence>
<comment type="catalytic activity">
    <reaction evidence="12">
        <text>[phosphate](n+1) + n H2O = (n+1) phosphate + n H(+)</text>
        <dbReference type="Rhea" id="RHEA:22452"/>
        <dbReference type="Rhea" id="RHEA-COMP:14280"/>
        <dbReference type="ChEBI" id="CHEBI:15377"/>
        <dbReference type="ChEBI" id="CHEBI:15378"/>
        <dbReference type="ChEBI" id="CHEBI:16838"/>
        <dbReference type="ChEBI" id="CHEBI:43474"/>
        <dbReference type="EC" id="3.6.1.10"/>
    </reaction>
</comment>
<keyword evidence="9" id="KW-1133">Transmembrane helix</keyword>
<feature type="compositionally biased region" description="Pro residues" evidence="13">
    <location>
        <begin position="506"/>
        <end position="518"/>
    </location>
</feature>
<evidence type="ECO:0000256" key="14">
    <source>
        <dbReference type="SAM" id="SignalP"/>
    </source>
</evidence>
<dbReference type="GO" id="GO:0004309">
    <property type="term" value="F:exopolyphosphatase activity"/>
    <property type="evidence" value="ECO:0007669"/>
    <property type="project" value="TreeGrafter"/>
</dbReference>
<evidence type="ECO:0000256" key="1">
    <source>
        <dbReference type="ARBA" id="ARBA00004576"/>
    </source>
</evidence>
<gene>
    <name evidence="15" type="primary">PPN1</name>
    <name evidence="15" type="ORF">OHK93_001700</name>
</gene>
<reference evidence="15" key="1">
    <citation type="journal article" date="2023" name="Genome Biol. Evol.">
        <title>First Whole Genome Sequence and Flow Cytometry Genome Size Data for the Lichen-Forming Fungus Ramalina farinacea (Ascomycota).</title>
        <authorList>
            <person name="Llewellyn T."/>
            <person name="Mian S."/>
            <person name="Hill R."/>
            <person name="Leitch I.J."/>
            <person name="Gaya E."/>
        </authorList>
    </citation>
    <scope>NUCLEOTIDE SEQUENCE</scope>
    <source>
        <strain evidence="15">LIQ254RAFAR</strain>
    </source>
</reference>
<dbReference type="FunFam" id="3.60.21.10:FF:000082">
    <property type="entry name" value="Endopolyphosphatase"/>
    <property type="match status" value="1"/>
</dbReference>
<dbReference type="GO" id="GO:0008081">
    <property type="term" value="F:phosphoric diester hydrolase activity"/>
    <property type="evidence" value="ECO:0007669"/>
    <property type="project" value="TreeGrafter"/>
</dbReference>
<evidence type="ECO:0000313" key="16">
    <source>
        <dbReference type="Proteomes" id="UP001161017"/>
    </source>
</evidence>
<evidence type="ECO:0000256" key="9">
    <source>
        <dbReference type="ARBA" id="ARBA00022989"/>
    </source>
</evidence>
<feature type="compositionally biased region" description="Basic residues" evidence="13">
    <location>
        <begin position="486"/>
        <end position="499"/>
    </location>
</feature>
<dbReference type="EMBL" id="JAPUFD010000012">
    <property type="protein sequence ID" value="MDI1490496.1"/>
    <property type="molecule type" value="Genomic_DNA"/>
</dbReference>